<proteinExistence type="predicted"/>
<dbReference type="GO" id="GO:0015979">
    <property type="term" value="P:photosynthesis"/>
    <property type="evidence" value="ECO:0007669"/>
    <property type="project" value="InterPro"/>
</dbReference>
<dbReference type="PANTHER" id="PTHR31407:SF20">
    <property type="entry name" value="THYLAKOID LUMENAL 19 KDA PROTEIN, CHLOROPLASTIC"/>
    <property type="match status" value="1"/>
</dbReference>
<dbReference type="GO" id="GO:0019898">
    <property type="term" value="C:extrinsic component of membrane"/>
    <property type="evidence" value="ECO:0007669"/>
    <property type="project" value="InterPro"/>
</dbReference>
<evidence type="ECO:0000313" key="4">
    <source>
        <dbReference type="Proteomes" id="UP000233837"/>
    </source>
</evidence>
<dbReference type="GO" id="GO:0009654">
    <property type="term" value="C:photosystem II oxygen evolving complex"/>
    <property type="evidence" value="ECO:0007669"/>
    <property type="project" value="InterPro"/>
</dbReference>
<dbReference type="Proteomes" id="UP000233837">
    <property type="component" value="Unassembled WGS sequence"/>
</dbReference>
<reference evidence="3 4" key="2">
    <citation type="journal article" date="2017" name="Nature">
        <title>The Apostasia genome and the evolution of orchids.</title>
        <authorList>
            <person name="Zhang G.Q."/>
            <person name="Liu K.W."/>
            <person name="Li Z."/>
            <person name="Lohaus R."/>
            <person name="Hsiao Y.Y."/>
            <person name="Niu S.C."/>
            <person name="Wang J.Y."/>
            <person name="Lin Y.C."/>
            <person name="Xu Q."/>
            <person name="Chen L.J."/>
            <person name="Yoshida K."/>
            <person name="Fujiwara S."/>
            <person name="Wang Z.W."/>
            <person name="Zhang Y.Q."/>
            <person name="Mitsuda N."/>
            <person name="Wang M."/>
            <person name="Liu G.H."/>
            <person name="Pecoraro L."/>
            <person name="Huang H.X."/>
            <person name="Xiao X.J."/>
            <person name="Lin M."/>
            <person name="Wu X.Y."/>
            <person name="Wu W.L."/>
            <person name="Chen Y.Y."/>
            <person name="Chang S.B."/>
            <person name="Sakamoto S."/>
            <person name="Ohme-Takagi M."/>
            <person name="Yagi M."/>
            <person name="Zeng S.J."/>
            <person name="Shen C.Y."/>
            <person name="Yeh C.M."/>
            <person name="Luo Y.B."/>
            <person name="Tsai W.C."/>
            <person name="Van de Peer Y."/>
            <person name="Liu Z.J."/>
        </authorList>
    </citation>
    <scope>NUCLEOTIDE SEQUENCE [LARGE SCALE GENOMIC DNA]</scope>
    <source>
        <tissue evidence="3">The whole plant</tissue>
    </source>
</reference>
<dbReference type="STRING" id="906689.A0A2I0VD84"/>
<organism evidence="3 4">
    <name type="scientific">Dendrobium catenatum</name>
    <dbReference type="NCBI Taxonomy" id="906689"/>
    <lineage>
        <taxon>Eukaryota</taxon>
        <taxon>Viridiplantae</taxon>
        <taxon>Streptophyta</taxon>
        <taxon>Embryophyta</taxon>
        <taxon>Tracheophyta</taxon>
        <taxon>Spermatophyta</taxon>
        <taxon>Magnoliopsida</taxon>
        <taxon>Liliopsida</taxon>
        <taxon>Asparagales</taxon>
        <taxon>Orchidaceae</taxon>
        <taxon>Epidendroideae</taxon>
        <taxon>Malaxideae</taxon>
        <taxon>Dendrobiinae</taxon>
        <taxon>Dendrobium</taxon>
    </lineage>
</organism>
<keyword evidence="4" id="KW-1185">Reference proteome</keyword>
<name>A0A2I0VD84_9ASPA</name>
<feature type="region of interest" description="Disordered" evidence="1">
    <location>
        <begin position="13"/>
        <end position="35"/>
    </location>
</feature>
<dbReference type="AlphaFoldDB" id="A0A2I0VD84"/>
<dbReference type="Gene3D" id="3.40.1000.10">
    <property type="entry name" value="Mog1/PsbP, alpha/beta/alpha sandwich"/>
    <property type="match status" value="1"/>
</dbReference>
<dbReference type="PANTHER" id="PTHR31407">
    <property type="match status" value="1"/>
</dbReference>
<reference evidence="3 4" key="1">
    <citation type="journal article" date="2016" name="Sci. Rep.">
        <title>The Dendrobium catenatum Lindl. genome sequence provides insights into polysaccharide synthase, floral development and adaptive evolution.</title>
        <authorList>
            <person name="Zhang G.Q."/>
            <person name="Xu Q."/>
            <person name="Bian C."/>
            <person name="Tsai W.C."/>
            <person name="Yeh C.M."/>
            <person name="Liu K.W."/>
            <person name="Yoshida K."/>
            <person name="Zhang L.S."/>
            <person name="Chang S.B."/>
            <person name="Chen F."/>
            <person name="Shi Y."/>
            <person name="Su Y.Y."/>
            <person name="Zhang Y.Q."/>
            <person name="Chen L.J."/>
            <person name="Yin Y."/>
            <person name="Lin M."/>
            <person name="Huang H."/>
            <person name="Deng H."/>
            <person name="Wang Z.W."/>
            <person name="Zhu S.L."/>
            <person name="Zhao X."/>
            <person name="Deng C."/>
            <person name="Niu S.C."/>
            <person name="Huang J."/>
            <person name="Wang M."/>
            <person name="Liu G.H."/>
            <person name="Yang H.J."/>
            <person name="Xiao X.J."/>
            <person name="Hsiao Y.Y."/>
            <person name="Wu W.L."/>
            <person name="Chen Y.Y."/>
            <person name="Mitsuda N."/>
            <person name="Ohme-Takagi M."/>
            <person name="Luo Y.B."/>
            <person name="Van de Peer Y."/>
            <person name="Liu Z.J."/>
        </authorList>
    </citation>
    <scope>NUCLEOTIDE SEQUENCE [LARGE SCALE GENOMIC DNA]</scope>
    <source>
        <tissue evidence="3">The whole plant</tissue>
    </source>
</reference>
<evidence type="ECO:0000259" key="2">
    <source>
        <dbReference type="Pfam" id="PF01789"/>
    </source>
</evidence>
<evidence type="ECO:0000256" key="1">
    <source>
        <dbReference type="SAM" id="MobiDB-lite"/>
    </source>
</evidence>
<dbReference type="SUPFAM" id="SSF55724">
    <property type="entry name" value="Mog1p/PsbP-like"/>
    <property type="match status" value="1"/>
</dbReference>
<dbReference type="InterPro" id="IPR002683">
    <property type="entry name" value="PsbP_C"/>
</dbReference>
<dbReference type="OrthoDB" id="1916780at2759"/>
<dbReference type="InterPro" id="IPR016123">
    <property type="entry name" value="Mog1/PsbP_a/b/a-sand"/>
</dbReference>
<sequence length="249" mass="26870">MSTTFFSAAAALSSAASSSPPSTPKSNPHQKPLTYKPQLPQLAASLIPLAAAASIALSPLPLSLASDSPFHIYYGTAASAANYGGYGGNASKQDTAEYIYEVPDGWKERLVSKVEKGTNGTDSEFFNPRKRSEREYLTFLSDIRGLAPVDAVLNNLALSDVALQDQIASADSVRSEERRDGNGQIYYAYEIDGVGKHSLITVTCKRNKLYAHFVSAPAAEWSRDEIMLRRLHESFKTIDPQASSSSPSS</sequence>
<dbReference type="GO" id="GO:0005509">
    <property type="term" value="F:calcium ion binding"/>
    <property type="evidence" value="ECO:0007669"/>
    <property type="project" value="InterPro"/>
</dbReference>
<accession>A0A2I0VD84</accession>
<evidence type="ECO:0000313" key="3">
    <source>
        <dbReference type="EMBL" id="PKU61368.1"/>
    </source>
</evidence>
<dbReference type="EMBL" id="KZ503795">
    <property type="protein sequence ID" value="PKU61368.1"/>
    <property type="molecule type" value="Genomic_DNA"/>
</dbReference>
<dbReference type="Pfam" id="PF01789">
    <property type="entry name" value="PsbP"/>
    <property type="match status" value="1"/>
</dbReference>
<feature type="domain" description="PsbP C-terminal" evidence="2">
    <location>
        <begin position="95"/>
        <end position="236"/>
    </location>
</feature>
<protein>
    <submittedName>
        <fullName evidence="3">Thylakoid lumenal 19 kDa protein, chloroplastic</fullName>
    </submittedName>
</protein>
<gene>
    <name evidence="3" type="ORF">MA16_Dca017800</name>
</gene>